<organism evidence="7 8">
    <name type="scientific">Feifania hominis</name>
    <dbReference type="NCBI Taxonomy" id="2763660"/>
    <lineage>
        <taxon>Bacteria</taxon>
        <taxon>Bacillati</taxon>
        <taxon>Bacillota</taxon>
        <taxon>Clostridia</taxon>
        <taxon>Eubacteriales</taxon>
        <taxon>Feifaniaceae</taxon>
        <taxon>Feifania</taxon>
    </lineage>
</organism>
<dbReference type="GO" id="GO:0022900">
    <property type="term" value="P:electron transport chain"/>
    <property type="evidence" value="ECO:0007669"/>
    <property type="project" value="InterPro"/>
</dbReference>
<evidence type="ECO:0000313" key="7">
    <source>
        <dbReference type="EMBL" id="MBC8535092.1"/>
    </source>
</evidence>
<protein>
    <submittedName>
        <fullName evidence="7">FMN-binding protein</fullName>
    </submittedName>
</protein>
<dbReference type="AlphaFoldDB" id="A0A926DC19"/>
<dbReference type="Pfam" id="PF04205">
    <property type="entry name" value="FMN_bind"/>
    <property type="match status" value="1"/>
</dbReference>
<dbReference type="RefSeq" id="WP_249298702.1">
    <property type="nucleotide sequence ID" value="NZ_JACRSP010000001.1"/>
</dbReference>
<evidence type="ECO:0000256" key="5">
    <source>
        <dbReference type="ARBA" id="ARBA00022982"/>
    </source>
</evidence>
<name>A0A926DC19_9FIRM</name>
<dbReference type="Proteomes" id="UP000620366">
    <property type="component" value="Unassembled WGS sequence"/>
</dbReference>
<dbReference type="GO" id="GO:0010181">
    <property type="term" value="F:FMN binding"/>
    <property type="evidence" value="ECO:0007669"/>
    <property type="project" value="InterPro"/>
</dbReference>
<dbReference type="PANTHER" id="PTHR36118">
    <property type="entry name" value="ION-TRANSLOCATING OXIDOREDUCTASE COMPLEX SUBUNIT G"/>
    <property type="match status" value="1"/>
</dbReference>
<dbReference type="GO" id="GO:0005886">
    <property type="term" value="C:plasma membrane"/>
    <property type="evidence" value="ECO:0007669"/>
    <property type="project" value="InterPro"/>
</dbReference>
<keyword evidence="4" id="KW-0288">FMN</keyword>
<sequence length="182" mass="19399">MSEKKPATTWSRIVKPIVVLTVICLLTSFALALTNDLTKDIIDEKQNAAAFAARRELLPEADGFDKVELTMDGVRDVYVATNGVGTVITGVEKGYDGDVPIMVAFDNDGVILRIAVLENGETMGIGKQIEEESYKERFVGLRADSYQPSDVDIISNATFSSNAATGAVAHAAQAFLAVKGGA</sequence>
<dbReference type="GO" id="GO:0009055">
    <property type="term" value="F:electron transfer activity"/>
    <property type="evidence" value="ECO:0007669"/>
    <property type="project" value="InterPro"/>
</dbReference>
<dbReference type="InterPro" id="IPR007329">
    <property type="entry name" value="FMN-bd"/>
</dbReference>
<comment type="caution">
    <text evidence="7">The sequence shown here is derived from an EMBL/GenBank/DDBJ whole genome shotgun (WGS) entry which is preliminary data.</text>
</comment>
<keyword evidence="5" id="KW-0249">Electron transport</keyword>
<evidence type="ECO:0000256" key="1">
    <source>
        <dbReference type="ARBA" id="ARBA00022448"/>
    </source>
</evidence>
<evidence type="ECO:0000259" key="6">
    <source>
        <dbReference type="SMART" id="SM00900"/>
    </source>
</evidence>
<keyword evidence="2" id="KW-0597">Phosphoprotein</keyword>
<feature type="domain" description="FMN-binding" evidence="6">
    <location>
        <begin position="94"/>
        <end position="175"/>
    </location>
</feature>
<reference evidence="7" key="1">
    <citation type="submission" date="2020-08" db="EMBL/GenBank/DDBJ databases">
        <title>Genome public.</title>
        <authorList>
            <person name="Liu C."/>
            <person name="Sun Q."/>
        </authorList>
    </citation>
    <scope>NUCLEOTIDE SEQUENCE</scope>
    <source>
        <strain evidence="7">BX7</strain>
    </source>
</reference>
<dbReference type="SMART" id="SM00900">
    <property type="entry name" value="FMN_bind"/>
    <property type="match status" value="1"/>
</dbReference>
<proteinExistence type="predicted"/>
<accession>A0A926DC19</accession>
<dbReference type="InterPro" id="IPR010209">
    <property type="entry name" value="Ion_transpt_RnfG/RsxG"/>
</dbReference>
<evidence type="ECO:0000256" key="2">
    <source>
        <dbReference type="ARBA" id="ARBA00022553"/>
    </source>
</evidence>
<keyword evidence="8" id="KW-1185">Reference proteome</keyword>
<evidence type="ECO:0000256" key="3">
    <source>
        <dbReference type="ARBA" id="ARBA00022630"/>
    </source>
</evidence>
<gene>
    <name evidence="7" type="ORF">H8695_00070</name>
</gene>
<evidence type="ECO:0000313" key="8">
    <source>
        <dbReference type="Proteomes" id="UP000620366"/>
    </source>
</evidence>
<evidence type="ECO:0000256" key="4">
    <source>
        <dbReference type="ARBA" id="ARBA00022643"/>
    </source>
</evidence>
<dbReference type="EMBL" id="JACRSP010000001">
    <property type="protein sequence ID" value="MBC8535092.1"/>
    <property type="molecule type" value="Genomic_DNA"/>
</dbReference>
<keyword evidence="1" id="KW-0813">Transport</keyword>
<dbReference type="PANTHER" id="PTHR36118:SF1">
    <property type="entry name" value="ION-TRANSLOCATING OXIDOREDUCTASE COMPLEX SUBUNIT G"/>
    <property type="match status" value="1"/>
</dbReference>
<keyword evidence="3" id="KW-0285">Flavoprotein</keyword>